<dbReference type="RefSeq" id="WP_011831855.1">
    <property type="nucleotide sequence ID" value="NC_008826.1"/>
</dbReference>
<organism evidence="1 2">
    <name type="scientific">Methylibium petroleiphilum (strain ATCC BAA-1232 / LMG 22953 / PM1)</name>
    <dbReference type="NCBI Taxonomy" id="420662"/>
    <lineage>
        <taxon>Bacteria</taxon>
        <taxon>Pseudomonadati</taxon>
        <taxon>Pseudomonadota</taxon>
        <taxon>Betaproteobacteria</taxon>
        <taxon>Burkholderiales</taxon>
        <taxon>Sphaerotilaceae</taxon>
        <taxon>Methylibium</taxon>
    </lineage>
</organism>
<proteinExistence type="predicted"/>
<evidence type="ECO:0000313" key="2">
    <source>
        <dbReference type="Proteomes" id="UP000000366"/>
    </source>
</evidence>
<dbReference type="AlphaFoldDB" id="A2SP13"/>
<dbReference type="HOGENOM" id="CLU_582421_0_0_4"/>
<name>A2SP13_METPP</name>
<protein>
    <submittedName>
        <fullName evidence="1">Uncharacterized protein</fullName>
    </submittedName>
</protein>
<evidence type="ECO:0000313" key="1">
    <source>
        <dbReference type="EMBL" id="ABM97302.1"/>
    </source>
</evidence>
<accession>A2SP13</accession>
<reference evidence="1 2" key="1">
    <citation type="journal article" date="2007" name="J. Bacteriol.">
        <title>Whole-genome analysis of the methyl tert-butyl ether-degrading beta-proteobacterium Methylibium petroleiphilum PM1.</title>
        <authorList>
            <person name="Kane S.R."/>
            <person name="Chakicherla A.Y."/>
            <person name="Chain P.S.G."/>
            <person name="Schmidt R."/>
            <person name="Shin M.W."/>
            <person name="Legler T.C."/>
            <person name="Scow K.M."/>
            <person name="Larimer F.W."/>
            <person name="Lucas S.M."/>
            <person name="Richardson P.M."/>
            <person name="Hristova K.R."/>
        </authorList>
    </citation>
    <scope>NUCLEOTIDE SEQUENCE [LARGE SCALE GENOMIC DNA]</scope>
    <source>
        <strain evidence="2">ATCC BAA-1232 / LMG 22953 / PM1</strain>
        <plasmid evidence="1 2">RPME01</plasmid>
    </source>
</reference>
<dbReference type="eggNOG" id="ENOG502ZB1R">
    <property type="taxonomic scope" value="Bacteria"/>
</dbReference>
<geneLocation type="plasmid" evidence="1 2">
    <name>RPME01</name>
</geneLocation>
<sequence length="415" mass="47312">MKCLELMPLEETVKWAKHNSWYVADLLARRGTEGVNPLIPRAEYEMLSFQTTFLQHPWLYMWLGEKVGMEGIRATCSSGHREFGIKTITPCNIQWGCGIALFGRLFLIDGGLIGPNDYIDNLRIIYSFWRTVFEGYMRQKKPAVMDVGYALQVLDQDVVEDLGTKVEPLRDPELRATVGRFNSLAQLMGFLDHYDNRLGLGDTGPYDLGDRLMLVRDCFVNEKSFPWTYVVGDLPFSYSLVLTYDKKKIMRDRQSGKLKMFSIYNTGTLFCDPADYEEEALIEAAVYMRDADFPNGTTTRIPLNELETHIAKIEAAVERMYSYLAMKPHFDKILEGNWTYVAASLPYVRAHDLEAEAASMGFWDMDLRSMEYLIKGYGKAGEVQRKATAGLGAPPPQLPGFRCRGTKFGRYEISN</sequence>
<dbReference type="EMBL" id="CP000556">
    <property type="protein sequence ID" value="ABM97302.1"/>
    <property type="molecule type" value="Genomic_DNA"/>
</dbReference>
<keyword evidence="2" id="KW-1185">Reference proteome</keyword>
<keyword evidence="1" id="KW-0614">Plasmid</keyword>
<dbReference type="KEGG" id="mpt:Mpe_B0532"/>
<gene>
    <name evidence="1" type="ordered locus">Mpe_B0532</name>
</gene>
<dbReference type="Proteomes" id="UP000000366">
    <property type="component" value="Plasmid RPME01"/>
</dbReference>